<evidence type="ECO:0000256" key="1">
    <source>
        <dbReference type="ARBA" id="ARBA00009690"/>
    </source>
</evidence>
<evidence type="ECO:0000313" key="7">
    <source>
        <dbReference type="EMBL" id="KAF0691364.1"/>
    </source>
</evidence>
<dbReference type="InterPro" id="IPR003008">
    <property type="entry name" value="Tubulin_FtsZ_GTPase"/>
</dbReference>
<dbReference type="EMBL" id="CAADRA010006168">
    <property type="protein sequence ID" value="VFT94140.1"/>
    <property type="molecule type" value="Genomic_DNA"/>
</dbReference>
<dbReference type="PRINTS" id="PR00423">
    <property type="entry name" value="CELLDVISFTSZ"/>
</dbReference>
<feature type="compositionally biased region" description="Polar residues" evidence="4">
    <location>
        <begin position="40"/>
        <end position="60"/>
    </location>
</feature>
<dbReference type="SUPFAM" id="SSF52490">
    <property type="entry name" value="Tubulin nucleotide-binding domain-like"/>
    <property type="match status" value="1"/>
</dbReference>
<comment type="similarity">
    <text evidence="1">Belongs to the FtsZ family.</text>
</comment>
<dbReference type="Pfam" id="PF12327">
    <property type="entry name" value="FtsZ_C"/>
    <property type="match status" value="1"/>
</dbReference>
<reference evidence="8 9" key="1">
    <citation type="submission" date="2019-03" db="EMBL/GenBank/DDBJ databases">
        <authorList>
            <person name="Gaulin E."/>
            <person name="Dumas B."/>
        </authorList>
    </citation>
    <scope>NUCLEOTIDE SEQUENCE [LARGE SCALE GENOMIC DNA]</scope>
    <source>
        <strain evidence="8">CBS 568.67</strain>
    </source>
</reference>
<gene>
    <name evidence="8" type="primary">Aste57867_17384</name>
    <name evidence="7" type="ORF">As57867_017324</name>
    <name evidence="8" type="ORF">ASTE57867_17384</name>
</gene>
<evidence type="ECO:0000259" key="6">
    <source>
        <dbReference type="SMART" id="SM00865"/>
    </source>
</evidence>
<dbReference type="InterPro" id="IPR018316">
    <property type="entry name" value="Tubulin/FtsZ_2-layer-sand-dom"/>
</dbReference>
<dbReference type="GO" id="GO:0032153">
    <property type="term" value="C:cell division site"/>
    <property type="evidence" value="ECO:0007669"/>
    <property type="project" value="TreeGrafter"/>
</dbReference>
<dbReference type="GO" id="GO:0005525">
    <property type="term" value="F:GTP binding"/>
    <property type="evidence" value="ECO:0007669"/>
    <property type="project" value="UniProtKB-KW"/>
</dbReference>
<dbReference type="NCBIfam" id="TIGR00065">
    <property type="entry name" value="ftsZ"/>
    <property type="match status" value="1"/>
</dbReference>
<feature type="domain" description="Tubulin/FtsZ 2-layer sandwich" evidence="6">
    <location>
        <begin position="274"/>
        <end position="392"/>
    </location>
</feature>
<evidence type="ECO:0000256" key="4">
    <source>
        <dbReference type="SAM" id="MobiDB-lite"/>
    </source>
</evidence>
<dbReference type="GO" id="GO:0051301">
    <property type="term" value="P:cell division"/>
    <property type="evidence" value="ECO:0007669"/>
    <property type="project" value="TreeGrafter"/>
</dbReference>
<protein>
    <submittedName>
        <fullName evidence="8">Aste57867_17384 protein</fullName>
    </submittedName>
</protein>
<dbReference type="EMBL" id="VJMH01006147">
    <property type="protein sequence ID" value="KAF0691364.1"/>
    <property type="molecule type" value="Genomic_DNA"/>
</dbReference>
<dbReference type="PANTHER" id="PTHR30314">
    <property type="entry name" value="CELL DIVISION PROTEIN FTSZ-RELATED"/>
    <property type="match status" value="1"/>
</dbReference>
<name>A0A485L7S5_9STRA</name>
<feature type="domain" description="Tubulin/FtsZ GTPase" evidence="5">
    <location>
        <begin position="80"/>
        <end position="272"/>
    </location>
</feature>
<keyword evidence="2" id="KW-0547">Nucleotide-binding</keyword>
<feature type="region of interest" description="Disordered" evidence="4">
    <location>
        <begin position="1"/>
        <end position="73"/>
    </location>
</feature>
<feature type="region of interest" description="Disordered" evidence="4">
    <location>
        <begin position="397"/>
        <end position="416"/>
    </location>
</feature>
<dbReference type="Gene3D" id="3.40.50.1440">
    <property type="entry name" value="Tubulin/FtsZ, GTPase domain"/>
    <property type="match status" value="1"/>
</dbReference>
<reference evidence="7" key="2">
    <citation type="submission" date="2019-06" db="EMBL/GenBank/DDBJ databases">
        <title>Genomics analysis of Aphanomyces spp. identifies a new class of oomycete effector associated with host adaptation.</title>
        <authorList>
            <person name="Gaulin E."/>
        </authorList>
    </citation>
    <scope>NUCLEOTIDE SEQUENCE</scope>
    <source>
        <strain evidence="7">CBS 578.67</strain>
    </source>
</reference>
<evidence type="ECO:0000313" key="9">
    <source>
        <dbReference type="Proteomes" id="UP000332933"/>
    </source>
</evidence>
<dbReference type="FunFam" id="3.40.50.1440:FF:000001">
    <property type="entry name" value="Cell division protein FtsZ"/>
    <property type="match status" value="1"/>
</dbReference>
<dbReference type="InterPro" id="IPR008280">
    <property type="entry name" value="Tub_FtsZ_C"/>
</dbReference>
<dbReference type="PROSITE" id="PS01134">
    <property type="entry name" value="FTSZ_1"/>
    <property type="match status" value="1"/>
</dbReference>
<evidence type="ECO:0000313" key="8">
    <source>
        <dbReference type="EMBL" id="VFT94140.1"/>
    </source>
</evidence>
<accession>A0A485L7S5</accession>
<keyword evidence="3" id="KW-0342">GTP-binding</keyword>
<dbReference type="PANTHER" id="PTHR30314:SF3">
    <property type="entry name" value="MITOCHONDRIAL DIVISION PROTEIN FSZA"/>
    <property type="match status" value="1"/>
</dbReference>
<proteinExistence type="inferred from homology"/>
<dbReference type="SMART" id="SM00865">
    <property type="entry name" value="Tubulin_C"/>
    <property type="match status" value="1"/>
</dbReference>
<dbReference type="InterPro" id="IPR045061">
    <property type="entry name" value="FtsZ/CetZ"/>
</dbReference>
<dbReference type="CDD" id="cd02201">
    <property type="entry name" value="FtsZ_type1"/>
    <property type="match status" value="1"/>
</dbReference>
<dbReference type="Pfam" id="PF00091">
    <property type="entry name" value="Tubulin"/>
    <property type="match status" value="1"/>
</dbReference>
<dbReference type="GO" id="GO:0003924">
    <property type="term" value="F:GTPase activity"/>
    <property type="evidence" value="ECO:0007669"/>
    <property type="project" value="InterPro"/>
</dbReference>
<dbReference type="GO" id="GO:0005737">
    <property type="term" value="C:cytoplasm"/>
    <property type="evidence" value="ECO:0007669"/>
    <property type="project" value="TreeGrafter"/>
</dbReference>
<dbReference type="AlphaFoldDB" id="A0A485L7S5"/>
<evidence type="ECO:0000256" key="2">
    <source>
        <dbReference type="ARBA" id="ARBA00022741"/>
    </source>
</evidence>
<dbReference type="Proteomes" id="UP000332933">
    <property type="component" value="Unassembled WGS sequence"/>
</dbReference>
<dbReference type="InterPro" id="IPR037103">
    <property type="entry name" value="Tubulin/FtsZ-like_C"/>
</dbReference>
<dbReference type="SMART" id="SM00864">
    <property type="entry name" value="Tubulin"/>
    <property type="match status" value="1"/>
</dbReference>
<dbReference type="SUPFAM" id="SSF55307">
    <property type="entry name" value="Tubulin C-terminal domain-like"/>
    <property type="match status" value="1"/>
</dbReference>
<evidence type="ECO:0000256" key="3">
    <source>
        <dbReference type="ARBA" id="ARBA00023134"/>
    </source>
</evidence>
<organism evidence="8 9">
    <name type="scientific">Aphanomyces stellatus</name>
    <dbReference type="NCBI Taxonomy" id="120398"/>
    <lineage>
        <taxon>Eukaryota</taxon>
        <taxon>Sar</taxon>
        <taxon>Stramenopiles</taxon>
        <taxon>Oomycota</taxon>
        <taxon>Saprolegniomycetes</taxon>
        <taxon>Saprolegniales</taxon>
        <taxon>Verrucalvaceae</taxon>
        <taxon>Aphanomyces</taxon>
    </lineage>
</organism>
<sequence length="430" mass="44922">MLRGGHTFLRSAGATRTLATQHAPKMMNGAEVASSHRRSTTTNFPKRTTTGGYQPRSANDSTHRTDHLPKSHKLKNGRPVITVIGVGGAGSNAVNSMITSQLEGVDFVVANTDCQALARSLTPRKITLGKELTKGLGAGSKPNLGRTAAEMSREEIAAQLEGSNMLFVTGGMGGGTCTGAAPVIAGIARDMGILTVAVVSTPFRSEGPNRSRLAIQGLSALAQAVDTLIVVPNQNLLALSTPSTTLVDAFRYADAVLLEGVKGVTDLIVKPGLINLDFADINTILSKAGRAMMGSGQASGDDRAEMAARAAMSTPLLGDLPTENATGLLVTIRGGEDMTLYEVDAIMSIIRDRVAESANVIFGTCYDPSIEGSINVSVIVSGIKTDQLTPPAGKVLERRVSSPEATADETTDAATERSRREGGFFGLFKL</sequence>
<dbReference type="InterPro" id="IPR020805">
    <property type="entry name" value="Cell_div_FtsZ_CS"/>
</dbReference>
<dbReference type="InterPro" id="IPR036525">
    <property type="entry name" value="Tubulin/FtsZ_GTPase_sf"/>
</dbReference>
<evidence type="ECO:0000259" key="5">
    <source>
        <dbReference type="SMART" id="SM00864"/>
    </source>
</evidence>
<dbReference type="InterPro" id="IPR000158">
    <property type="entry name" value="Cell_div_FtsZ"/>
</dbReference>
<keyword evidence="9" id="KW-1185">Reference proteome</keyword>
<dbReference type="HAMAP" id="MF_00909">
    <property type="entry name" value="FtsZ"/>
    <property type="match status" value="1"/>
</dbReference>
<dbReference type="OrthoDB" id="70257at2759"/>
<dbReference type="InterPro" id="IPR024757">
    <property type="entry name" value="FtsZ_C"/>
</dbReference>
<dbReference type="Gene3D" id="3.30.1330.20">
    <property type="entry name" value="Tubulin/FtsZ, C-terminal domain"/>
    <property type="match status" value="1"/>
</dbReference>